<dbReference type="AlphaFoldDB" id="W4QGM5"/>
<reference evidence="2" key="1">
    <citation type="journal article" date="2014" name="Genome Announc.">
        <title>Draft Genome Sequences of Three Alkaliphilic Bacillus Strains, Bacillus wakoensis JCM 9140T, Bacillus akibai JCM 9157T, and Bacillus hemicellulosilyticus JCM 9152T.</title>
        <authorList>
            <person name="Yuki M."/>
            <person name="Oshima K."/>
            <person name="Suda W."/>
            <person name="Oshida Y."/>
            <person name="Kitamura K."/>
            <person name="Iida T."/>
            <person name="Hattori M."/>
            <person name="Ohkuma M."/>
        </authorList>
    </citation>
    <scope>NUCLEOTIDE SEQUENCE [LARGE SCALE GENOMIC DNA]</scope>
    <source>
        <strain evidence="2">JCM 9152</strain>
    </source>
</reference>
<name>W4QGM5_9BACI</name>
<accession>W4QGM5</accession>
<feature type="transmembrane region" description="Helical" evidence="1">
    <location>
        <begin position="7"/>
        <end position="25"/>
    </location>
</feature>
<proteinExistence type="predicted"/>
<dbReference type="EMBL" id="BAUU01000017">
    <property type="protein sequence ID" value="GAE31241.1"/>
    <property type="molecule type" value="Genomic_DNA"/>
</dbReference>
<dbReference type="STRING" id="1236971.JCM9152_2697"/>
<keyword evidence="3" id="KW-1185">Reference proteome</keyword>
<dbReference type="RefSeq" id="WP_156314993.1">
    <property type="nucleotide sequence ID" value="NZ_BAUU01000017.1"/>
</dbReference>
<evidence type="ECO:0000256" key="1">
    <source>
        <dbReference type="SAM" id="Phobius"/>
    </source>
</evidence>
<sequence length="50" mass="5614">MEDNVQRMILLVVILFIIFSFLTGFDVTNDTEVDNGALDPASPLLLYDQP</sequence>
<keyword evidence="1" id="KW-0812">Transmembrane</keyword>
<gene>
    <name evidence="2" type="ORF">JCM9152_2697</name>
</gene>
<keyword evidence="1" id="KW-1133">Transmembrane helix</keyword>
<organism evidence="2 3">
    <name type="scientific">Halalkalibacter hemicellulosilyticusJCM 9152</name>
    <dbReference type="NCBI Taxonomy" id="1236971"/>
    <lineage>
        <taxon>Bacteria</taxon>
        <taxon>Bacillati</taxon>
        <taxon>Bacillota</taxon>
        <taxon>Bacilli</taxon>
        <taxon>Bacillales</taxon>
        <taxon>Bacillaceae</taxon>
        <taxon>Halalkalibacter</taxon>
    </lineage>
</organism>
<comment type="caution">
    <text evidence="2">The sequence shown here is derived from an EMBL/GenBank/DDBJ whole genome shotgun (WGS) entry which is preliminary data.</text>
</comment>
<dbReference type="Proteomes" id="UP000018895">
    <property type="component" value="Unassembled WGS sequence"/>
</dbReference>
<evidence type="ECO:0000313" key="2">
    <source>
        <dbReference type="EMBL" id="GAE31241.1"/>
    </source>
</evidence>
<evidence type="ECO:0000313" key="3">
    <source>
        <dbReference type="Proteomes" id="UP000018895"/>
    </source>
</evidence>
<protein>
    <submittedName>
        <fullName evidence="2">Uncharacterized protein</fullName>
    </submittedName>
</protein>
<keyword evidence="1" id="KW-0472">Membrane</keyword>